<evidence type="ECO:0000313" key="2">
    <source>
        <dbReference type="EMBL" id="CAA9296714.1"/>
    </source>
</evidence>
<gene>
    <name evidence="2" type="ORF">AVDCRST_MAG26-4493</name>
</gene>
<keyword evidence="1" id="KW-1133">Transmembrane helix</keyword>
<evidence type="ECO:0000256" key="1">
    <source>
        <dbReference type="SAM" id="Phobius"/>
    </source>
</evidence>
<proteinExistence type="predicted"/>
<name>A0A6J4K7M9_9CHLR</name>
<sequence>MMQGDRVSRAQRPSALRRLLELPFRILWVICLVAIRTLIFVRRFVPASLLLLLCAMVPIAGLSLRWLDGLGSWLMLAAAIMLAFAAGSLRGRR</sequence>
<reference evidence="2" key="1">
    <citation type="submission" date="2020-02" db="EMBL/GenBank/DDBJ databases">
        <authorList>
            <person name="Meier V. D."/>
        </authorList>
    </citation>
    <scope>NUCLEOTIDE SEQUENCE</scope>
    <source>
        <strain evidence="2">AVDCRST_MAG26</strain>
    </source>
</reference>
<protein>
    <submittedName>
        <fullName evidence="2">Uncharacterized protein</fullName>
    </submittedName>
</protein>
<keyword evidence="1" id="KW-0812">Transmembrane</keyword>
<dbReference type="EMBL" id="CADCTK010001073">
    <property type="protein sequence ID" value="CAA9296714.1"/>
    <property type="molecule type" value="Genomic_DNA"/>
</dbReference>
<keyword evidence="1" id="KW-0472">Membrane</keyword>
<accession>A0A6J4K7M9</accession>
<feature type="transmembrane region" description="Helical" evidence="1">
    <location>
        <begin position="73"/>
        <end position="89"/>
    </location>
</feature>
<dbReference type="AlphaFoldDB" id="A0A6J4K7M9"/>
<organism evidence="2">
    <name type="scientific">uncultured Chloroflexia bacterium</name>
    <dbReference type="NCBI Taxonomy" id="1672391"/>
    <lineage>
        <taxon>Bacteria</taxon>
        <taxon>Bacillati</taxon>
        <taxon>Chloroflexota</taxon>
        <taxon>Chloroflexia</taxon>
        <taxon>environmental samples</taxon>
    </lineage>
</organism>
<feature type="transmembrane region" description="Helical" evidence="1">
    <location>
        <begin position="48"/>
        <end position="67"/>
    </location>
</feature>